<feature type="non-terminal residue" evidence="2">
    <location>
        <position position="65"/>
    </location>
</feature>
<dbReference type="EMBL" id="MUJZ01017315">
    <property type="protein sequence ID" value="OTF80638.1"/>
    <property type="molecule type" value="Genomic_DNA"/>
</dbReference>
<proteinExistence type="predicted"/>
<dbReference type="Proteomes" id="UP000194236">
    <property type="component" value="Unassembled WGS sequence"/>
</dbReference>
<keyword evidence="3" id="KW-1185">Reference proteome</keyword>
<comment type="caution">
    <text evidence="2">The sequence shown here is derived from an EMBL/GenBank/DDBJ whole genome shotgun (WGS) entry which is preliminary data.</text>
</comment>
<gene>
    <name evidence="2" type="ORF">BLA29_014911</name>
</gene>
<keyword evidence="1" id="KW-0175">Coiled coil</keyword>
<sequence>MKDLLNKYEQELKNKEKLKQDIDKLKSQYENTNDKSNDLNEQNESVLLAMKKLKAIENQMVGGEK</sequence>
<protein>
    <submittedName>
        <fullName evidence="2">Uncharacterized protein</fullName>
    </submittedName>
</protein>
<accession>A0A1Y3BL44</accession>
<evidence type="ECO:0000256" key="1">
    <source>
        <dbReference type="SAM" id="Coils"/>
    </source>
</evidence>
<organism evidence="2 3">
    <name type="scientific">Euroglyphus maynei</name>
    <name type="common">Mayne's house dust mite</name>
    <dbReference type="NCBI Taxonomy" id="6958"/>
    <lineage>
        <taxon>Eukaryota</taxon>
        <taxon>Metazoa</taxon>
        <taxon>Ecdysozoa</taxon>
        <taxon>Arthropoda</taxon>
        <taxon>Chelicerata</taxon>
        <taxon>Arachnida</taxon>
        <taxon>Acari</taxon>
        <taxon>Acariformes</taxon>
        <taxon>Sarcoptiformes</taxon>
        <taxon>Astigmata</taxon>
        <taxon>Psoroptidia</taxon>
        <taxon>Analgoidea</taxon>
        <taxon>Pyroglyphidae</taxon>
        <taxon>Pyroglyphinae</taxon>
        <taxon>Euroglyphus</taxon>
    </lineage>
</organism>
<dbReference type="AlphaFoldDB" id="A0A1Y3BL44"/>
<reference evidence="2 3" key="1">
    <citation type="submission" date="2017-03" db="EMBL/GenBank/DDBJ databases">
        <title>Genome Survey of Euroglyphus maynei.</title>
        <authorList>
            <person name="Arlian L.G."/>
            <person name="Morgan M.S."/>
            <person name="Rider S.D."/>
        </authorList>
    </citation>
    <scope>NUCLEOTIDE SEQUENCE [LARGE SCALE GENOMIC DNA]</scope>
    <source>
        <strain evidence="2">Arlian Lab</strain>
        <tissue evidence="2">Whole body</tissue>
    </source>
</reference>
<evidence type="ECO:0000313" key="2">
    <source>
        <dbReference type="EMBL" id="OTF80638.1"/>
    </source>
</evidence>
<name>A0A1Y3BL44_EURMA</name>
<feature type="coiled-coil region" evidence="1">
    <location>
        <begin position="1"/>
        <end position="59"/>
    </location>
</feature>
<evidence type="ECO:0000313" key="3">
    <source>
        <dbReference type="Proteomes" id="UP000194236"/>
    </source>
</evidence>